<feature type="chain" id="PRO_5047032694" evidence="1">
    <location>
        <begin position="20"/>
        <end position="221"/>
    </location>
</feature>
<dbReference type="Proteomes" id="UP000800984">
    <property type="component" value="Unassembled WGS sequence"/>
</dbReference>
<evidence type="ECO:0000313" key="3">
    <source>
        <dbReference type="Proteomes" id="UP000800984"/>
    </source>
</evidence>
<keyword evidence="1" id="KW-0732">Signal</keyword>
<protein>
    <submittedName>
        <fullName evidence="2">Porin family protein</fullName>
    </submittedName>
</protein>
<sequence>MKKVLLTALAVFSLTFVNAQEENSEFGFTKGNMFLEGNLSFGNTKTTESFQGTDLSELKESNFNFTPKFGYFISNKLALGAQLSVGSQNEEEKDLINNTTDELKFNTFGAGVFARYYFLDLGKRFKTFTEVGLAFESGKAEVNGTETESANGFGIGVDLGINYFVTKNMAISFGLNNVLSYGTATLETPAGDETQVSGLSGNLNSFNNFFDTPSFGLLYKF</sequence>
<keyword evidence="3" id="KW-1185">Reference proteome</keyword>
<accession>A0ABX0I7E4</accession>
<dbReference type="Gene3D" id="2.40.160.20">
    <property type="match status" value="1"/>
</dbReference>
<gene>
    <name evidence="2" type="ORF">G4D72_13150</name>
</gene>
<dbReference type="InterPro" id="IPR011250">
    <property type="entry name" value="OMP/PagP_B-barrel"/>
</dbReference>
<evidence type="ECO:0000256" key="1">
    <source>
        <dbReference type="SAM" id="SignalP"/>
    </source>
</evidence>
<dbReference type="EMBL" id="JAAJBT010000013">
    <property type="protein sequence ID" value="NHM03052.1"/>
    <property type="molecule type" value="Genomic_DNA"/>
</dbReference>
<comment type="caution">
    <text evidence="2">The sequence shown here is derived from an EMBL/GenBank/DDBJ whole genome shotgun (WGS) entry which is preliminary data.</text>
</comment>
<proteinExistence type="predicted"/>
<reference evidence="2 3" key="1">
    <citation type="submission" date="2020-02" db="EMBL/GenBank/DDBJ databases">
        <authorList>
            <person name="Chen W.-M."/>
        </authorList>
    </citation>
    <scope>NUCLEOTIDE SEQUENCE [LARGE SCALE GENOMIC DNA]</scope>
    <source>
        <strain evidence="2 3">KDG-16</strain>
    </source>
</reference>
<dbReference type="SUPFAM" id="SSF56925">
    <property type="entry name" value="OMPA-like"/>
    <property type="match status" value="1"/>
</dbReference>
<evidence type="ECO:0000313" key="2">
    <source>
        <dbReference type="EMBL" id="NHM03052.1"/>
    </source>
</evidence>
<name>A0ABX0I7E4_9FLAO</name>
<feature type="signal peptide" evidence="1">
    <location>
        <begin position="1"/>
        <end position="19"/>
    </location>
</feature>
<organism evidence="2 3">
    <name type="scientific">Flavobacterium difficile</name>
    <dbReference type="NCBI Taxonomy" id="2709659"/>
    <lineage>
        <taxon>Bacteria</taxon>
        <taxon>Pseudomonadati</taxon>
        <taxon>Bacteroidota</taxon>
        <taxon>Flavobacteriia</taxon>
        <taxon>Flavobacteriales</taxon>
        <taxon>Flavobacteriaceae</taxon>
        <taxon>Flavobacterium</taxon>
    </lineage>
</organism>
<dbReference type="RefSeq" id="WP_166078199.1">
    <property type="nucleotide sequence ID" value="NZ_JAAJBT010000013.1"/>
</dbReference>